<evidence type="ECO:0000256" key="4">
    <source>
        <dbReference type="ARBA" id="ARBA00022989"/>
    </source>
</evidence>
<dbReference type="InterPro" id="IPR002293">
    <property type="entry name" value="AA/rel_permease1"/>
</dbReference>
<feature type="transmembrane region" description="Helical" evidence="7">
    <location>
        <begin position="155"/>
        <end position="174"/>
    </location>
</feature>
<gene>
    <name evidence="8" type="ORF">JI744_16890</name>
</gene>
<evidence type="ECO:0000256" key="7">
    <source>
        <dbReference type="SAM" id="Phobius"/>
    </source>
</evidence>
<feature type="transmembrane region" description="Helical" evidence="7">
    <location>
        <begin position="227"/>
        <end position="246"/>
    </location>
</feature>
<reference evidence="8" key="1">
    <citation type="submission" date="2021-01" db="EMBL/GenBank/DDBJ databases">
        <title>Genome seq and assembly of Tabrizicola sp. KVB23.</title>
        <authorList>
            <person name="Chhetri G."/>
        </authorList>
    </citation>
    <scope>NUCLEOTIDE SEQUENCE</scope>
    <source>
        <strain evidence="8">KVB23</strain>
    </source>
</reference>
<dbReference type="AlphaFoldDB" id="A0A8J7SXA8"/>
<feature type="compositionally biased region" description="Polar residues" evidence="6">
    <location>
        <begin position="1"/>
        <end position="17"/>
    </location>
</feature>
<dbReference type="EMBL" id="JAESVP010000010">
    <property type="protein sequence ID" value="MBL4929784.1"/>
    <property type="molecule type" value="Genomic_DNA"/>
</dbReference>
<dbReference type="Gene3D" id="1.20.1740.10">
    <property type="entry name" value="Amino acid/polyamine transporter I"/>
    <property type="match status" value="1"/>
</dbReference>
<dbReference type="GO" id="GO:0022857">
    <property type="term" value="F:transmembrane transporter activity"/>
    <property type="evidence" value="ECO:0007669"/>
    <property type="project" value="InterPro"/>
</dbReference>
<keyword evidence="9" id="KW-1185">Reference proteome</keyword>
<keyword evidence="4 7" id="KW-1133">Transmembrane helix</keyword>
<dbReference type="Pfam" id="PF13520">
    <property type="entry name" value="AA_permease_2"/>
    <property type="match status" value="1"/>
</dbReference>
<sequence>MTATYETSMKASPSPGSAATDEADLSSLGYEQKLHRTMSSFTSFCLAFSMVSINTGVVTLFADPFKRVGGVGVLLWLLVIPFVSCIVLVYSHLAARIPVTGYAYQWSSRLVNKSYGWFTGWIAMISFMAGTAGTASAIGAVFAPEIWENPTQGQVQALSISATILVCVINIFGIKVATKLNDIGAVIELIGSAVLGAFLIVGVFFVFGDTQGFGLLVDTTPASGEPLSLTTFALAMLLPVNVLLGWEGAADLAEETLDPRKAAAQAMIRAVAVSSVCGVVMFTLLALAIPGPVADFLARSENPVIGLVRERFGDSAAVGMLLIAFASIFACLIANMAVATRMIYALSRDKMLPASGFLMGVNPRTGTPVAAIILVTVIAIGMNLASGGFVAALYSMVGLTYYCTYFLTLVGAYLAHRKNRIPHAPVDAFGLGPWLVPTIGLGVLWTIVVITTFSVPEESHPGAFMTLFMLAVGATWWVVKLRGDLKAGRAGPPDTAKRR</sequence>
<feature type="transmembrane region" description="Helical" evidence="7">
    <location>
        <begin position="186"/>
        <end position="207"/>
    </location>
</feature>
<accession>A0A8J7SXA8</accession>
<evidence type="ECO:0000313" key="8">
    <source>
        <dbReference type="EMBL" id="MBL4929784.1"/>
    </source>
</evidence>
<dbReference type="PANTHER" id="PTHR45649:SF26">
    <property type="entry name" value="OS04G0435100 PROTEIN"/>
    <property type="match status" value="1"/>
</dbReference>
<evidence type="ECO:0000256" key="6">
    <source>
        <dbReference type="SAM" id="MobiDB-lite"/>
    </source>
</evidence>
<feature type="transmembrane region" description="Helical" evidence="7">
    <location>
        <begin position="434"/>
        <end position="455"/>
    </location>
</feature>
<evidence type="ECO:0000313" key="9">
    <source>
        <dbReference type="Proteomes" id="UP000619033"/>
    </source>
</evidence>
<feature type="transmembrane region" description="Helical" evidence="7">
    <location>
        <begin position="365"/>
        <end position="385"/>
    </location>
</feature>
<proteinExistence type="predicted"/>
<feature type="transmembrane region" description="Helical" evidence="7">
    <location>
        <begin position="115"/>
        <end position="143"/>
    </location>
</feature>
<protein>
    <submittedName>
        <fullName evidence="8">Amino acid permease</fullName>
    </submittedName>
</protein>
<evidence type="ECO:0000256" key="3">
    <source>
        <dbReference type="ARBA" id="ARBA00022692"/>
    </source>
</evidence>
<name>A0A8J7SXA8_9RHOB</name>
<dbReference type="PANTHER" id="PTHR45649">
    <property type="entry name" value="AMINO-ACID PERMEASE BAT1"/>
    <property type="match status" value="1"/>
</dbReference>
<feature type="transmembrane region" description="Helical" evidence="7">
    <location>
        <begin position="316"/>
        <end position="344"/>
    </location>
</feature>
<evidence type="ECO:0000256" key="5">
    <source>
        <dbReference type="ARBA" id="ARBA00023136"/>
    </source>
</evidence>
<dbReference type="RefSeq" id="WP_202662347.1">
    <property type="nucleotide sequence ID" value="NZ_JAESVP010000010.1"/>
</dbReference>
<comment type="caution">
    <text evidence="8">The sequence shown here is derived from an EMBL/GenBank/DDBJ whole genome shotgun (WGS) entry which is preliminary data.</text>
</comment>
<feature type="transmembrane region" description="Helical" evidence="7">
    <location>
        <begin position="461"/>
        <end position="479"/>
    </location>
</feature>
<organism evidence="8 9">
    <name type="scientific">Fuscibacter oryzae</name>
    <dbReference type="NCBI Taxonomy" id="2803939"/>
    <lineage>
        <taxon>Bacteria</taxon>
        <taxon>Pseudomonadati</taxon>
        <taxon>Pseudomonadota</taxon>
        <taxon>Alphaproteobacteria</taxon>
        <taxon>Rhodobacterales</taxon>
        <taxon>Paracoccaceae</taxon>
        <taxon>Fuscibacter</taxon>
    </lineage>
</organism>
<feature type="transmembrane region" description="Helical" evidence="7">
    <location>
        <begin position="41"/>
        <end position="62"/>
    </location>
</feature>
<evidence type="ECO:0000256" key="1">
    <source>
        <dbReference type="ARBA" id="ARBA00004141"/>
    </source>
</evidence>
<keyword evidence="2" id="KW-0813">Transport</keyword>
<dbReference type="GO" id="GO:0016020">
    <property type="term" value="C:membrane"/>
    <property type="evidence" value="ECO:0007669"/>
    <property type="project" value="UniProtKB-SubCell"/>
</dbReference>
<evidence type="ECO:0000256" key="2">
    <source>
        <dbReference type="ARBA" id="ARBA00022448"/>
    </source>
</evidence>
<keyword evidence="5 7" id="KW-0472">Membrane</keyword>
<feature type="transmembrane region" description="Helical" evidence="7">
    <location>
        <begin position="74"/>
        <end position="95"/>
    </location>
</feature>
<dbReference type="PIRSF" id="PIRSF006060">
    <property type="entry name" value="AA_transporter"/>
    <property type="match status" value="1"/>
</dbReference>
<feature type="region of interest" description="Disordered" evidence="6">
    <location>
        <begin position="1"/>
        <end position="22"/>
    </location>
</feature>
<keyword evidence="3 7" id="KW-0812">Transmembrane</keyword>
<feature type="transmembrane region" description="Helical" evidence="7">
    <location>
        <begin position="391"/>
        <end position="414"/>
    </location>
</feature>
<comment type="subcellular location">
    <subcellularLocation>
        <location evidence="1">Membrane</location>
        <topology evidence="1">Multi-pass membrane protein</topology>
    </subcellularLocation>
</comment>
<dbReference type="Proteomes" id="UP000619033">
    <property type="component" value="Unassembled WGS sequence"/>
</dbReference>
<feature type="transmembrane region" description="Helical" evidence="7">
    <location>
        <begin position="267"/>
        <end position="289"/>
    </location>
</feature>